<dbReference type="Gene3D" id="1.20.5.490">
    <property type="entry name" value="Single helix bin"/>
    <property type="match status" value="1"/>
</dbReference>
<comment type="similarity">
    <text evidence="1">Belongs to the TSC-22/Dip/Bun family.</text>
</comment>
<feature type="compositionally biased region" description="Low complexity" evidence="3">
    <location>
        <begin position="484"/>
        <end position="507"/>
    </location>
</feature>
<dbReference type="PROSITE" id="PS51257">
    <property type="entry name" value="PROKAR_LIPOPROTEIN"/>
    <property type="match status" value="1"/>
</dbReference>
<evidence type="ECO:0000256" key="2">
    <source>
        <dbReference type="SAM" id="Coils"/>
    </source>
</evidence>
<accession>A0A2D0RAU6</accession>
<name>A0A2D0RAU6_ICTPU</name>
<evidence type="ECO:0000313" key="4">
    <source>
        <dbReference type="Proteomes" id="UP000221080"/>
    </source>
</evidence>
<dbReference type="OrthoDB" id="8961796at2759"/>
<feature type="compositionally biased region" description="Acidic residues" evidence="3">
    <location>
        <begin position="26"/>
        <end position="35"/>
    </location>
</feature>
<dbReference type="GeneID" id="108267775"/>
<feature type="region of interest" description="Disordered" evidence="3">
    <location>
        <begin position="132"/>
        <end position="155"/>
    </location>
</feature>
<feature type="compositionally biased region" description="Polar residues" evidence="3">
    <location>
        <begin position="54"/>
        <end position="64"/>
    </location>
</feature>
<keyword evidence="2" id="KW-0175">Coiled coil</keyword>
<dbReference type="STRING" id="7998.ENSIPUP00000017794"/>
<protein>
    <submittedName>
        <fullName evidence="5">TSC22 domain family protein 2 isoform X1</fullName>
    </submittedName>
</protein>
<feature type="region of interest" description="Disordered" evidence="3">
    <location>
        <begin position="481"/>
        <end position="513"/>
    </location>
</feature>
<dbReference type="InterPro" id="IPR047862">
    <property type="entry name" value="TSC22/BUN_CS"/>
</dbReference>
<dbReference type="CTD" id="9819"/>
<feature type="coiled-coil region" evidence="2">
    <location>
        <begin position="440"/>
        <end position="474"/>
    </location>
</feature>
<dbReference type="RefSeq" id="XP_017327677.1">
    <property type="nucleotide sequence ID" value="XM_017472188.3"/>
</dbReference>
<sequence length="513" mass="53807">MSAKKKSCFQITSVTQAQVATVGCADDAESLDDPDESRTEDASSEIYEPEVCDQRSSASHSALNSVGEGEATAHRASHQPGGPGVAGGPGQQATTTTTSCSSRFRVIKLDHGTGEPFRRGRWTCTEFYEREPEAATGRTAEGTRHANELAPDRDSGLGASVVVQSSQASDVTVTTTTTTMLDLSASHTSVHPFESGNDPNKTAQPAVPPQALLAPGLNQGSHVQISPVTPQAYQTQPQQNPQLPLGLHMTSQTSMMPEYGQQQHLPHAVPMQGGEIGISIPASQSGASVPTLMDWAGVMSVAGMAPLTPAPSVQIGQYSGVAMTAGQNSPVPSAVGIPGPEPSRRKSDAATSAPLVGSGKDAGKPLITEELHLMPNPGVNSLFGIPIPISIDGDEDRNPSTIFYKTFQPGVRLQSASGASVVAIDNKIEKAMDLVKSHLMYAVREEVEVLKEQIKELCERNSVLERENAVLKSLANSEQLSQLSAHAATTSSPTATPASNPQQQQQQPSVSSA</sequence>
<organism evidence="4 5">
    <name type="scientific">Ictalurus punctatus</name>
    <name type="common">Channel catfish</name>
    <name type="synonym">Silurus punctatus</name>
    <dbReference type="NCBI Taxonomy" id="7998"/>
    <lineage>
        <taxon>Eukaryota</taxon>
        <taxon>Metazoa</taxon>
        <taxon>Chordata</taxon>
        <taxon>Craniata</taxon>
        <taxon>Vertebrata</taxon>
        <taxon>Euteleostomi</taxon>
        <taxon>Actinopterygii</taxon>
        <taxon>Neopterygii</taxon>
        <taxon>Teleostei</taxon>
        <taxon>Ostariophysi</taxon>
        <taxon>Siluriformes</taxon>
        <taxon>Ictaluridae</taxon>
        <taxon>Ictalurus</taxon>
    </lineage>
</organism>
<dbReference type="FunFam" id="1.20.5.490:FF:000002">
    <property type="entry name" value="TSC22 domain family, member 1"/>
    <property type="match status" value="1"/>
</dbReference>
<dbReference type="PROSITE" id="PS01289">
    <property type="entry name" value="TSC22"/>
    <property type="match status" value="1"/>
</dbReference>
<dbReference type="InterPro" id="IPR053049">
    <property type="entry name" value="TSC22_domain_protein_2"/>
</dbReference>
<evidence type="ECO:0000256" key="1">
    <source>
        <dbReference type="ARBA" id="ARBA00007908"/>
    </source>
</evidence>
<dbReference type="Pfam" id="PF01166">
    <property type="entry name" value="TSC22"/>
    <property type="match status" value="1"/>
</dbReference>
<dbReference type="SUPFAM" id="SSF58026">
    <property type="entry name" value="Delta-sleep-inducing peptide immunoreactive peptide"/>
    <property type="match status" value="1"/>
</dbReference>
<dbReference type="KEGG" id="ipu:108267775"/>
<feature type="region of interest" description="Disordered" evidence="3">
    <location>
        <begin position="334"/>
        <end position="361"/>
    </location>
</feature>
<evidence type="ECO:0000256" key="3">
    <source>
        <dbReference type="SAM" id="MobiDB-lite"/>
    </source>
</evidence>
<dbReference type="OMA" id="TFYQVFH"/>
<dbReference type="PANTHER" id="PTHR46894:SF1">
    <property type="entry name" value="TSC22 DOMAIN FAMILY PROTEIN 2"/>
    <property type="match status" value="1"/>
</dbReference>
<proteinExistence type="inferred from homology"/>
<dbReference type="Proteomes" id="UP000221080">
    <property type="component" value="Chromosome 7"/>
</dbReference>
<feature type="compositionally biased region" description="Gly residues" evidence="3">
    <location>
        <begin position="81"/>
        <end position="90"/>
    </location>
</feature>
<dbReference type="AlphaFoldDB" id="A0A2D0RAU6"/>
<feature type="compositionally biased region" description="Low complexity" evidence="3">
    <location>
        <begin position="203"/>
        <end position="215"/>
    </location>
</feature>
<gene>
    <name evidence="5" type="primary">tsc22d2</name>
</gene>
<dbReference type="InterPro" id="IPR000580">
    <property type="entry name" value="TSC22/Bun"/>
</dbReference>
<reference evidence="5" key="2">
    <citation type="submission" date="2025-08" db="UniProtKB">
        <authorList>
            <consortium name="RefSeq"/>
        </authorList>
    </citation>
    <scope>IDENTIFICATION</scope>
    <source>
        <tissue evidence="5">Blood</tissue>
    </source>
</reference>
<dbReference type="PANTHER" id="PTHR46894">
    <property type="entry name" value="TSC22 DOMAIN FAMILY PROTEIN 2"/>
    <property type="match status" value="1"/>
</dbReference>
<evidence type="ECO:0000313" key="5">
    <source>
        <dbReference type="RefSeq" id="XP_017327677.1"/>
    </source>
</evidence>
<feature type="compositionally biased region" description="Basic and acidic residues" evidence="3">
    <location>
        <begin position="141"/>
        <end position="155"/>
    </location>
</feature>
<reference evidence="4" key="1">
    <citation type="journal article" date="2016" name="Nat. Commun.">
        <title>The channel catfish genome sequence provides insights into the evolution of scale formation in teleosts.</title>
        <authorList>
            <person name="Liu Z."/>
            <person name="Liu S."/>
            <person name="Yao J."/>
            <person name="Bao L."/>
            <person name="Zhang J."/>
            <person name="Li Y."/>
            <person name="Jiang C."/>
            <person name="Sun L."/>
            <person name="Wang R."/>
            <person name="Zhang Y."/>
            <person name="Zhou T."/>
            <person name="Zeng Q."/>
            <person name="Fu Q."/>
            <person name="Gao S."/>
            <person name="Li N."/>
            <person name="Koren S."/>
            <person name="Jiang Y."/>
            <person name="Zimin A."/>
            <person name="Xu P."/>
            <person name="Phillippy A.M."/>
            <person name="Geng X."/>
            <person name="Song L."/>
            <person name="Sun F."/>
            <person name="Li C."/>
            <person name="Wang X."/>
            <person name="Chen A."/>
            <person name="Jin Y."/>
            <person name="Yuan Z."/>
            <person name="Yang Y."/>
            <person name="Tan S."/>
            <person name="Peatman E."/>
            <person name="Lu J."/>
            <person name="Qin Z."/>
            <person name="Dunham R."/>
            <person name="Li Z."/>
            <person name="Sonstegard T."/>
            <person name="Feng J."/>
            <person name="Danzmann R.G."/>
            <person name="Schroeder S."/>
            <person name="Scheffler B."/>
            <person name="Duke M.V."/>
            <person name="Ballard L."/>
            <person name="Kucuktas H."/>
            <person name="Kaltenboeck L."/>
            <person name="Liu H."/>
            <person name="Armbruster J."/>
            <person name="Xie Y."/>
            <person name="Kirby M.L."/>
            <person name="Tian Y."/>
            <person name="Flanagan M.E."/>
            <person name="Mu W."/>
            <person name="Waldbieser G.C."/>
        </authorList>
    </citation>
    <scope>NUCLEOTIDE SEQUENCE [LARGE SCALE GENOMIC DNA]</scope>
    <source>
        <strain evidence="4">SDA103</strain>
    </source>
</reference>
<dbReference type="GO" id="GO:0006357">
    <property type="term" value="P:regulation of transcription by RNA polymerase II"/>
    <property type="evidence" value="ECO:0007669"/>
    <property type="project" value="InterPro"/>
</dbReference>
<feature type="region of interest" description="Disordered" evidence="3">
    <location>
        <begin position="23"/>
        <end position="99"/>
    </location>
</feature>
<keyword evidence="4" id="KW-1185">Reference proteome</keyword>
<feature type="region of interest" description="Disordered" evidence="3">
    <location>
        <begin position="188"/>
        <end position="223"/>
    </location>
</feature>